<proteinExistence type="predicted"/>
<organism evidence="1 2">
    <name type="scientific">Metabacillus herbersteinensis</name>
    <dbReference type="NCBI Taxonomy" id="283816"/>
    <lineage>
        <taxon>Bacteria</taxon>
        <taxon>Bacillati</taxon>
        <taxon>Bacillota</taxon>
        <taxon>Bacilli</taxon>
        <taxon>Bacillales</taxon>
        <taxon>Bacillaceae</taxon>
        <taxon>Metabacillus</taxon>
    </lineage>
</organism>
<gene>
    <name evidence="1" type="ORF">ACFFIX_16980</name>
</gene>
<sequence>MREGKRALYRGKEFEYITTDEKIYMLFSREKAHAPSDFELNQKGNYQKFVSRDDLEDIYYIRQFAKYRGHTFPIWEMSEDSVLLGEGSYTKAEEVGFPPSELPWERGLYKKWILKSDVEAIWEEKRPL</sequence>
<comment type="caution">
    <text evidence="1">The sequence shown here is derived from an EMBL/GenBank/DDBJ whole genome shotgun (WGS) entry which is preliminary data.</text>
</comment>
<dbReference type="RefSeq" id="WP_378936096.1">
    <property type="nucleotide sequence ID" value="NZ_JBHLVO010000016.1"/>
</dbReference>
<evidence type="ECO:0000313" key="1">
    <source>
        <dbReference type="EMBL" id="MFC0273113.1"/>
    </source>
</evidence>
<reference evidence="1 2" key="1">
    <citation type="submission" date="2024-09" db="EMBL/GenBank/DDBJ databases">
        <authorList>
            <person name="Sun Q."/>
            <person name="Mori K."/>
        </authorList>
    </citation>
    <scope>NUCLEOTIDE SEQUENCE [LARGE SCALE GENOMIC DNA]</scope>
    <source>
        <strain evidence="1 2">CCM 7228</strain>
    </source>
</reference>
<accession>A0ABV6GHE4</accession>
<dbReference type="Proteomes" id="UP001589854">
    <property type="component" value="Unassembled WGS sequence"/>
</dbReference>
<name>A0ABV6GHE4_9BACI</name>
<dbReference type="EMBL" id="JBHLVO010000016">
    <property type="protein sequence ID" value="MFC0273113.1"/>
    <property type="molecule type" value="Genomic_DNA"/>
</dbReference>
<protein>
    <submittedName>
        <fullName evidence="1">Uncharacterized protein</fullName>
    </submittedName>
</protein>
<keyword evidence="2" id="KW-1185">Reference proteome</keyword>
<evidence type="ECO:0000313" key="2">
    <source>
        <dbReference type="Proteomes" id="UP001589854"/>
    </source>
</evidence>